<dbReference type="GO" id="GO:0005506">
    <property type="term" value="F:iron ion binding"/>
    <property type="evidence" value="ECO:0007669"/>
    <property type="project" value="InterPro"/>
</dbReference>
<evidence type="ECO:0000256" key="2">
    <source>
        <dbReference type="ARBA" id="ARBA00022723"/>
    </source>
</evidence>
<keyword evidence="3 7" id="KW-0560">Oxidoreductase</keyword>
<accession>A0A9R0J1R5</accession>
<feature type="signal peptide" evidence="8">
    <location>
        <begin position="1"/>
        <end position="21"/>
    </location>
</feature>
<dbReference type="OrthoDB" id="2789670at2759"/>
<dbReference type="InterPro" id="IPR017972">
    <property type="entry name" value="Cyt_P450_CS"/>
</dbReference>
<evidence type="ECO:0000256" key="5">
    <source>
        <dbReference type="ARBA" id="ARBA00023033"/>
    </source>
</evidence>
<keyword evidence="5 7" id="KW-0503">Monooxygenase</keyword>
<keyword evidence="8" id="KW-0732">Signal</keyword>
<dbReference type="Proteomes" id="UP000813463">
    <property type="component" value="Chromosome 3"/>
</dbReference>
<dbReference type="PRINTS" id="PR00463">
    <property type="entry name" value="EP450I"/>
</dbReference>
<dbReference type="FunFam" id="1.10.630.10:FF:000026">
    <property type="entry name" value="Cytochrome P450 82C4"/>
    <property type="match status" value="1"/>
</dbReference>
<evidence type="ECO:0000256" key="4">
    <source>
        <dbReference type="ARBA" id="ARBA00023004"/>
    </source>
</evidence>
<dbReference type="PANTHER" id="PTHR47947">
    <property type="entry name" value="CYTOCHROME P450 82C3-RELATED"/>
    <property type="match status" value="1"/>
</dbReference>
<reference evidence="10" key="2">
    <citation type="submission" date="2025-08" db="UniProtKB">
        <authorList>
            <consortium name="RefSeq"/>
        </authorList>
    </citation>
    <scope>IDENTIFICATION</scope>
    <source>
        <tissue evidence="10">Leaf</tissue>
    </source>
</reference>
<reference evidence="9" key="1">
    <citation type="journal article" date="2021" name="Nat. Commun.">
        <title>Genomic analyses provide insights into spinach domestication and the genetic basis of agronomic traits.</title>
        <authorList>
            <person name="Cai X."/>
            <person name="Sun X."/>
            <person name="Xu C."/>
            <person name="Sun H."/>
            <person name="Wang X."/>
            <person name="Ge C."/>
            <person name="Zhang Z."/>
            <person name="Wang Q."/>
            <person name="Fei Z."/>
            <person name="Jiao C."/>
            <person name="Wang Q."/>
        </authorList>
    </citation>
    <scope>NUCLEOTIDE SEQUENCE [LARGE SCALE GENOMIC DNA]</scope>
    <source>
        <strain evidence="9">cv. Varoflay</strain>
    </source>
</reference>
<dbReference type="KEGG" id="soe:110797509"/>
<keyword evidence="1 6" id="KW-0349">Heme</keyword>
<dbReference type="Pfam" id="PF00067">
    <property type="entry name" value="p450"/>
    <property type="match status" value="1"/>
</dbReference>
<dbReference type="GO" id="GO:0004497">
    <property type="term" value="F:monooxygenase activity"/>
    <property type="evidence" value="ECO:0000318"/>
    <property type="project" value="GO_Central"/>
</dbReference>
<gene>
    <name evidence="10" type="primary">LOC110797509</name>
</gene>
<feature type="binding site" description="axial binding residue" evidence="6">
    <location>
        <position position="437"/>
    </location>
    <ligand>
        <name>heme</name>
        <dbReference type="ChEBI" id="CHEBI:30413"/>
    </ligand>
    <ligandPart>
        <name>Fe</name>
        <dbReference type="ChEBI" id="CHEBI:18248"/>
    </ligandPart>
</feature>
<dbReference type="InterPro" id="IPR036396">
    <property type="entry name" value="Cyt_P450_sf"/>
</dbReference>
<dbReference type="SUPFAM" id="SSF48264">
    <property type="entry name" value="Cytochrome P450"/>
    <property type="match status" value="1"/>
</dbReference>
<organism evidence="9 10">
    <name type="scientific">Spinacia oleracea</name>
    <name type="common">Spinach</name>
    <dbReference type="NCBI Taxonomy" id="3562"/>
    <lineage>
        <taxon>Eukaryota</taxon>
        <taxon>Viridiplantae</taxon>
        <taxon>Streptophyta</taxon>
        <taxon>Embryophyta</taxon>
        <taxon>Tracheophyta</taxon>
        <taxon>Spermatophyta</taxon>
        <taxon>Magnoliopsida</taxon>
        <taxon>eudicotyledons</taxon>
        <taxon>Gunneridae</taxon>
        <taxon>Pentapetalae</taxon>
        <taxon>Caryophyllales</taxon>
        <taxon>Chenopodiaceae</taxon>
        <taxon>Chenopodioideae</taxon>
        <taxon>Anserineae</taxon>
        <taxon>Spinacia</taxon>
    </lineage>
</organism>
<evidence type="ECO:0000256" key="8">
    <source>
        <dbReference type="SAM" id="SignalP"/>
    </source>
</evidence>
<proteinExistence type="inferred from homology"/>
<evidence type="ECO:0000256" key="3">
    <source>
        <dbReference type="ARBA" id="ARBA00023002"/>
    </source>
</evidence>
<evidence type="ECO:0000256" key="7">
    <source>
        <dbReference type="RuleBase" id="RU000461"/>
    </source>
</evidence>
<protein>
    <submittedName>
        <fullName evidence="10">Cytochrome P450 81Q32</fullName>
    </submittedName>
</protein>
<dbReference type="Gene3D" id="1.10.630.10">
    <property type="entry name" value="Cytochrome P450"/>
    <property type="match status" value="1"/>
</dbReference>
<evidence type="ECO:0000256" key="6">
    <source>
        <dbReference type="PIRSR" id="PIRSR602401-1"/>
    </source>
</evidence>
<sequence>MLTWVISLMFISLIVYKLLLSNTNKKRLPPSPPSLPIIGHLHMLKQPLHECFHNIATKYGEIILLKFGVRNVLLISSPNAVQECLVKNDTVFADRPNTLVGTLLHYNNTSIAFSPYNDHFRTLKRLLTQEVFSSTKAPLFSSIRVDECRILLRDLWSETEANTQKPMKISINKGVMECGLNIMTRITSGKRYYGKDVENIVIANVFRTLMKEGSVLSAADNPGDFLPMLKFLFRGLKKKMLAWMEKTDSFYQRILDERKKMDGSSTSTKAVIDVLISAQKQDPVFFTNEVIKGMLMVLILAGSDTTASTIEWALSLLLNHPEEMNKAQSEIDAVIGHDRLLNEEDISKLPHLQNIVNETLRLYPPTPLLLPHQSSDDSTICGYEVPRGTMLMVSLWTIHRDPKVWDEPEKFIPERFEVKDAELMYKLLPFGLGRRACPGTSMGKKAVCLVLGSLIHCFDFQRIGKEMVDMSQCNGLTMPKAIPLEALCKVRPCMANLLAKEFNL</sequence>
<dbReference type="InterPro" id="IPR001128">
    <property type="entry name" value="Cyt_P450"/>
</dbReference>
<evidence type="ECO:0000313" key="9">
    <source>
        <dbReference type="Proteomes" id="UP000813463"/>
    </source>
</evidence>
<dbReference type="PANTHER" id="PTHR47947:SF24">
    <property type="entry name" value="ISOFLAVONE 2'-HYDROXYLASE-LIKE"/>
    <property type="match status" value="1"/>
</dbReference>
<dbReference type="RefSeq" id="XP_021858319.1">
    <property type="nucleotide sequence ID" value="XM_022002627.2"/>
</dbReference>
<name>A0A9R0J1R5_SPIOL</name>
<keyword evidence="2 6" id="KW-0479">Metal-binding</keyword>
<evidence type="ECO:0000313" key="10">
    <source>
        <dbReference type="RefSeq" id="XP_021858319.1"/>
    </source>
</evidence>
<dbReference type="GeneID" id="110797509"/>
<dbReference type="InterPro" id="IPR002401">
    <property type="entry name" value="Cyt_P450_E_grp-I"/>
</dbReference>
<dbReference type="AlphaFoldDB" id="A0A9R0J1R5"/>
<dbReference type="GO" id="GO:0016705">
    <property type="term" value="F:oxidoreductase activity, acting on paired donors, with incorporation or reduction of molecular oxygen"/>
    <property type="evidence" value="ECO:0007669"/>
    <property type="project" value="InterPro"/>
</dbReference>
<evidence type="ECO:0000256" key="1">
    <source>
        <dbReference type="ARBA" id="ARBA00022617"/>
    </source>
</evidence>
<dbReference type="PRINTS" id="PR00385">
    <property type="entry name" value="P450"/>
</dbReference>
<dbReference type="InterPro" id="IPR050651">
    <property type="entry name" value="Plant_Cytochrome_P450_Monoox"/>
</dbReference>
<dbReference type="GO" id="GO:0020037">
    <property type="term" value="F:heme binding"/>
    <property type="evidence" value="ECO:0007669"/>
    <property type="project" value="InterPro"/>
</dbReference>
<keyword evidence="9" id="KW-1185">Reference proteome</keyword>
<comment type="similarity">
    <text evidence="7">Belongs to the cytochrome P450 family.</text>
</comment>
<comment type="cofactor">
    <cofactor evidence="6">
        <name>heme</name>
        <dbReference type="ChEBI" id="CHEBI:30413"/>
    </cofactor>
</comment>
<dbReference type="PROSITE" id="PS00086">
    <property type="entry name" value="CYTOCHROME_P450"/>
    <property type="match status" value="1"/>
</dbReference>
<feature type="chain" id="PRO_5040272617" evidence="8">
    <location>
        <begin position="22"/>
        <end position="504"/>
    </location>
</feature>
<keyword evidence="4 6" id="KW-0408">Iron</keyword>